<protein>
    <recommendedName>
        <fullName evidence="4">Surface antigen domain-containing protein</fullName>
    </recommendedName>
</protein>
<evidence type="ECO:0000313" key="3">
    <source>
        <dbReference type="Proteomes" id="UP001196509"/>
    </source>
</evidence>
<dbReference type="Proteomes" id="UP001196509">
    <property type="component" value="Unassembled WGS sequence"/>
</dbReference>
<keyword evidence="1" id="KW-0732">Signal</keyword>
<dbReference type="PROSITE" id="PS51257">
    <property type="entry name" value="PROKAR_LIPOPROTEIN"/>
    <property type="match status" value="1"/>
</dbReference>
<dbReference type="AlphaFoldDB" id="A0AAE2ZRG3"/>
<organism evidence="2 3">
    <name type="scientific">Flavimaribacter sediminis</name>
    <dbReference type="NCBI Taxonomy" id="2865987"/>
    <lineage>
        <taxon>Bacteria</taxon>
        <taxon>Pseudomonadati</taxon>
        <taxon>Pseudomonadota</taxon>
        <taxon>Alphaproteobacteria</taxon>
        <taxon>Hyphomicrobiales</taxon>
        <taxon>Rhizobiaceae</taxon>
        <taxon>Flavimaribacter</taxon>
    </lineage>
</organism>
<dbReference type="RefSeq" id="WP_220230181.1">
    <property type="nucleotide sequence ID" value="NZ_JAICBX010000004.1"/>
</dbReference>
<evidence type="ECO:0008006" key="4">
    <source>
        <dbReference type="Google" id="ProtNLM"/>
    </source>
</evidence>
<accession>A0AAE2ZRG3</accession>
<sequence>MKPLPLVFASIIAVSGCAASGNETSAPNAFWPQSQGDNAALAAFQGGIIDPQVSATLSRNDRARALEAEYRALELDSAGKVITWQGKKDGVGGEVYAGQSYIVGSQHCRQLHHTVNQNGASTASRGAACRDENGNWAPLG</sequence>
<keyword evidence="3" id="KW-1185">Reference proteome</keyword>
<feature type="chain" id="PRO_5042271014" description="Surface antigen domain-containing protein" evidence="1">
    <location>
        <begin position="19"/>
        <end position="140"/>
    </location>
</feature>
<name>A0AAE2ZRG3_9HYPH</name>
<dbReference type="InterPro" id="IPR016364">
    <property type="entry name" value="Surface_antigen_Rickettsia"/>
</dbReference>
<feature type="signal peptide" evidence="1">
    <location>
        <begin position="1"/>
        <end position="18"/>
    </location>
</feature>
<dbReference type="PIRSF" id="PIRSF002721">
    <property type="entry name" value="Surface_antigen_Rickettsia"/>
    <property type="match status" value="1"/>
</dbReference>
<proteinExistence type="predicted"/>
<dbReference type="EMBL" id="JAICBX010000004">
    <property type="protein sequence ID" value="MBW8639450.1"/>
    <property type="molecule type" value="Genomic_DNA"/>
</dbReference>
<comment type="caution">
    <text evidence="2">The sequence shown here is derived from an EMBL/GenBank/DDBJ whole genome shotgun (WGS) entry which is preliminary data.</text>
</comment>
<reference evidence="2" key="1">
    <citation type="submission" date="2021-08" db="EMBL/GenBank/DDBJ databases">
        <title>Hoeflea bacterium WL0058 sp. nov., isolated from the sediment.</title>
        <authorList>
            <person name="Wang L."/>
            <person name="Zhang D."/>
        </authorList>
    </citation>
    <scope>NUCLEOTIDE SEQUENCE</scope>
    <source>
        <strain evidence="2">WL0058</strain>
    </source>
</reference>
<evidence type="ECO:0000313" key="2">
    <source>
        <dbReference type="EMBL" id="MBW8639450.1"/>
    </source>
</evidence>
<gene>
    <name evidence="2" type="ORF">K1W69_19805</name>
</gene>
<evidence type="ECO:0000256" key="1">
    <source>
        <dbReference type="SAM" id="SignalP"/>
    </source>
</evidence>